<dbReference type="Gene3D" id="6.20.120.50">
    <property type="match status" value="1"/>
</dbReference>
<dbReference type="Proteomes" id="UP000671913">
    <property type="component" value="Chromosome"/>
</dbReference>
<gene>
    <name evidence="1" type="ORF">ACETAC_01540</name>
</gene>
<dbReference type="Pfam" id="PF11213">
    <property type="entry name" value="DUF3006"/>
    <property type="match status" value="1"/>
</dbReference>
<sequence>MMSVKPCCIIDRFEGDWAVIEYGEKFFNFPKELLPKDAKEGDVLSFYVQIDKKETEKRKKIIEDLARDLFVDE</sequence>
<organism evidence="1 2">
    <name type="scientific">Aceticella autotrophica</name>
    <dbReference type="NCBI Taxonomy" id="2755338"/>
    <lineage>
        <taxon>Bacteria</taxon>
        <taxon>Bacillati</taxon>
        <taxon>Bacillota</taxon>
        <taxon>Clostridia</taxon>
        <taxon>Thermoanaerobacterales</taxon>
        <taxon>Thermoanaerobacteraceae</taxon>
        <taxon>Aceticella</taxon>
    </lineage>
</organism>
<reference evidence="1" key="1">
    <citation type="submission" date="2020-08" db="EMBL/GenBank/DDBJ databases">
        <title>Genomic insights into the carbon and energy metabolism of the first obligate autotrophic acetogenic bacterium Aceticella autotrophica gen. nov., sp. nov.</title>
        <authorList>
            <person name="Toshchakov S.V."/>
            <person name="Elcheninov A.G."/>
            <person name="Kublanov I.V."/>
            <person name="Frolov E.N."/>
            <person name="Lebedinsky A.V."/>
        </authorList>
    </citation>
    <scope>NUCLEOTIDE SEQUENCE</scope>
    <source>
        <strain evidence="1">3443-3Ac</strain>
    </source>
</reference>
<dbReference type="InterPro" id="IPR021377">
    <property type="entry name" value="DUF3006"/>
</dbReference>
<keyword evidence="2" id="KW-1185">Reference proteome</keyword>
<protein>
    <submittedName>
        <fullName evidence="1">DUF3006 domain-containing protein</fullName>
    </submittedName>
</protein>
<evidence type="ECO:0000313" key="1">
    <source>
        <dbReference type="EMBL" id="QSZ28289.1"/>
    </source>
</evidence>
<dbReference type="AlphaFoldDB" id="A0A975AXJ8"/>
<proteinExistence type="predicted"/>
<name>A0A975AXJ8_9THEO</name>
<dbReference type="KEGG" id="aaut:ACETAC_01540"/>
<evidence type="ECO:0000313" key="2">
    <source>
        <dbReference type="Proteomes" id="UP000671913"/>
    </source>
</evidence>
<accession>A0A975AXJ8</accession>
<dbReference type="EMBL" id="CP060096">
    <property type="protein sequence ID" value="QSZ28289.1"/>
    <property type="molecule type" value="Genomic_DNA"/>
</dbReference>